<keyword evidence="2" id="KW-0472">Membrane</keyword>
<dbReference type="Proteomes" id="UP000199169">
    <property type="component" value="Unassembled WGS sequence"/>
</dbReference>
<dbReference type="InterPro" id="IPR003148">
    <property type="entry name" value="RCK_N"/>
</dbReference>
<dbReference type="Gene3D" id="3.40.50.720">
    <property type="entry name" value="NAD(P)-binding Rossmann-like Domain"/>
    <property type="match status" value="2"/>
</dbReference>
<dbReference type="PANTHER" id="PTHR43833">
    <property type="entry name" value="POTASSIUM CHANNEL PROTEIN 2-RELATED-RELATED"/>
    <property type="match status" value="1"/>
</dbReference>
<dbReference type="SUPFAM" id="SSF51735">
    <property type="entry name" value="NAD(P)-binding Rossmann-fold domains"/>
    <property type="match status" value="2"/>
</dbReference>
<gene>
    <name evidence="4" type="ORF">ACCAA_50094</name>
</gene>
<feature type="domain" description="RCK N-terminal" evidence="3">
    <location>
        <begin position="125"/>
        <end position="247"/>
    </location>
</feature>
<dbReference type="RefSeq" id="WP_186407920.1">
    <property type="nucleotide sequence ID" value="NZ_FLQX01000127.1"/>
</dbReference>
<dbReference type="GO" id="GO:0005886">
    <property type="term" value="C:plasma membrane"/>
    <property type="evidence" value="ECO:0007669"/>
    <property type="project" value="UniProtKB-SubCell"/>
</dbReference>
<feature type="transmembrane region" description="Helical" evidence="2">
    <location>
        <begin position="49"/>
        <end position="66"/>
    </location>
</feature>
<dbReference type="PROSITE" id="PS51201">
    <property type="entry name" value="RCK_N"/>
    <property type="match status" value="1"/>
</dbReference>
<keyword evidence="2" id="KW-1133">Transmembrane helix</keyword>
<keyword evidence="2" id="KW-0812">Transmembrane</keyword>
<evidence type="ECO:0000256" key="2">
    <source>
        <dbReference type="SAM" id="Phobius"/>
    </source>
</evidence>
<dbReference type="Gene3D" id="1.10.287.70">
    <property type="match status" value="1"/>
</dbReference>
<protein>
    <submittedName>
        <fullName evidence="4">TrkA-N domain protein</fullName>
    </submittedName>
</protein>
<evidence type="ECO:0000313" key="4">
    <source>
        <dbReference type="EMBL" id="SBT07852.1"/>
    </source>
</evidence>
<dbReference type="InterPro" id="IPR036291">
    <property type="entry name" value="NAD(P)-bd_dom_sf"/>
</dbReference>
<dbReference type="STRING" id="1860102.ACCAA_50094"/>
<keyword evidence="5" id="KW-1185">Reference proteome</keyword>
<reference evidence="4 5" key="1">
    <citation type="submission" date="2016-06" db="EMBL/GenBank/DDBJ databases">
        <authorList>
            <person name="Kjaerup R.B."/>
            <person name="Dalgaard T.S."/>
            <person name="Juul-Madsen H.R."/>
        </authorList>
    </citation>
    <scope>NUCLEOTIDE SEQUENCE [LARGE SCALE GENOMIC DNA]</scope>
    <source>
        <strain evidence="4">3</strain>
    </source>
</reference>
<feature type="transmembrane region" description="Helical" evidence="2">
    <location>
        <begin position="78"/>
        <end position="102"/>
    </location>
</feature>
<sequence length="574" mass="63265">MNASVFFLGLRRMRAPLIVLIVIYALSTLGLTLVPGIDAQGQPTAPMSFFHAFYFVSYTATTIGFGELPNAFSDAQRMWVTVCIYLSVVGWSYSIISLLALVQDKGFQQVLLSSRFARRVRQLGEPFYIICGCGETGLLIARALDREGIRVVALERDEMRIQELELEDFSADILVLGADAAQPQHLLMAGLKHRSCRGVLAMTDDDAANLAVAISSRLINPRLRIVARVASPSIEANMMSFGTHYVVNHFEKFADYLAQAIRSPDWFRLVDLLTGLPGREVPERHDPPVGDWVVCGYGRFGQAVVRNLQRQGVRLTVIDPNPDLPIDVHHIVGQGTEAEPLRQAGVEAAVGIVAASDNDTNNLSIAMTAMEVNPKLFVVVRQNSVANQILFDAYDADFTMVPSHIVARECLALITSPLLSRFLRLVRAWPESRAAGVVSDLERLFDKRVPVVWGIRLNAVDSPAVHRFLLFEQATMALDSLRRDPADRQEWLALLPLLLVRDGCDDELPADATILQAGDEVLFAGTRAAKAAQNLTLDNRTVLDYVLTGQDTPGWLWGLLKKRKSTGANESPLG</sequence>
<name>A0A1A8XTK1_9PROT</name>
<dbReference type="Pfam" id="PF02254">
    <property type="entry name" value="TrkA_N"/>
    <property type="match status" value="2"/>
</dbReference>
<dbReference type="EMBL" id="FLQX01000127">
    <property type="protein sequence ID" value="SBT07852.1"/>
    <property type="molecule type" value="Genomic_DNA"/>
</dbReference>
<comment type="subcellular location">
    <subcellularLocation>
        <location evidence="1">Cell membrane</location>
        <topology evidence="1">Multi-pass membrane protein</topology>
    </subcellularLocation>
</comment>
<dbReference type="SUPFAM" id="SSF81324">
    <property type="entry name" value="Voltage-gated potassium channels"/>
    <property type="match status" value="1"/>
</dbReference>
<dbReference type="InterPro" id="IPR050721">
    <property type="entry name" value="Trk_Ktr_HKT_K-transport"/>
</dbReference>
<organism evidence="4 5">
    <name type="scientific">Candidatus Accumulibacter aalborgensis</name>
    <dbReference type="NCBI Taxonomy" id="1860102"/>
    <lineage>
        <taxon>Bacteria</taxon>
        <taxon>Pseudomonadati</taxon>
        <taxon>Pseudomonadota</taxon>
        <taxon>Betaproteobacteria</taxon>
        <taxon>Candidatus Accumulibacter</taxon>
    </lineage>
</organism>
<evidence type="ECO:0000259" key="3">
    <source>
        <dbReference type="PROSITE" id="PS51201"/>
    </source>
</evidence>
<dbReference type="Pfam" id="PF07885">
    <property type="entry name" value="Ion_trans_2"/>
    <property type="match status" value="1"/>
</dbReference>
<dbReference type="InterPro" id="IPR013099">
    <property type="entry name" value="K_chnl_dom"/>
</dbReference>
<proteinExistence type="predicted"/>
<feature type="transmembrane region" description="Helical" evidence="2">
    <location>
        <begin position="17"/>
        <end position="37"/>
    </location>
</feature>
<evidence type="ECO:0000313" key="5">
    <source>
        <dbReference type="Proteomes" id="UP000199169"/>
    </source>
</evidence>
<dbReference type="GO" id="GO:0006813">
    <property type="term" value="P:potassium ion transport"/>
    <property type="evidence" value="ECO:0007669"/>
    <property type="project" value="InterPro"/>
</dbReference>
<dbReference type="AlphaFoldDB" id="A0A1A8XTK1"/>
<evidence type="ECO:0000256" key="1">
    <source>
        <dbReference type="ARBA" id="ARBA00004651"/>
    </source>
</evidence>
<accession>A0A1A8XTK1</accession>